<protein>
    <submittedName>
        <fullName evidence="3">Phosphate binding protein</fullName>
    </submittedName>
</protein>
<dbReference type="SUPFAM" id="SSF53850">
    <property type="entry name" value="Periplasmic binding protein-like II"/>
    <property type="match status" value="1"/>
</dbReference>
<name>A0A239XBA4_9FLAO</name>
<accession>A0A239XBA4</accession>
<evidence type="ECO:0000259" key="2">
    <source>
        <dbReference type="Pfam" id="PF12849"/>
    </source>
</evidence>
<dbReference type="PANTHER" id="PTHR30570:SF1">
    <property type="entry name" value="PHOSPHATE-BINDING PROTEIN PSTS"/>
    <property type="match status" value="1"/>
</dbReference>
<reference evidence="3 4" key="1">
    <citation type="submission" date="2017-06" db="EMBL/GenBank/DDBJ databases">
        <authorList>
            <consortium name="Pathogen Informatics"/>
        </authorList>
    </citation>
    <scope>NUCLEOTIDE SEQUENCE [LARGE SCALE GENOMIC DNA]</scope>
    <source>
        <strain evidence="3 4">NCTC13490</strain>
    </source>
</reference>
<dbReference type="Pfam" id="PF12849">
    <property type="entry name" value="PBP_like_2"/>
    <property type="match status" value="1"/>
</dbReference>
<dbReference type="Proteomes" id="UP000215196">
    <property type="component" value="Chromosome 1"/>
</dbReference>
<dbReference type="InterPro" id="IPR024370">
    <property type="entry name" value="PBP_domain"/>
</dbReference>
<dbReference type="EMBL" id="LT906465">
    <property type="protein sequence ID" value="SNV43630.1"/>
    <property type="molecule type" value="Genomic_DNA"/>
</dbReference>
<dbReference type="Gene3D" id="3.40.190.10">
    <property type="entry name" value="Periplasmic binding protein-like II"/>
    <property type="match status" value="2"/>
</dbReference>
<organism evidence="3 4">
    <name type="scientific">Chryseobacterium taklimakanense</name>
    <dbReference type="NCBI Taxonomy" id="536441"/>
    <lineage>
        <taxon>Bacteria</taxon>
        <taxon>Pseudomonadati</taxon>
        <taxon>Bacteroidota</taxon>
        <taxon>Flavobacteriia</taxon>
        <taxon>Flavobacteriales</taxon>
        <taxon>Weeksellaceae</taxon>
        <taxon>Chryseobacterium group</taxon>
        <taxon>Chryseobacterium</taxon>
    </lineage>
</organism>
<dbReference type="RefSeq" id="WP_095071560.1">
    <property type="nucleotide sequence ID" value="NZ_LT906465.1"/>
</dbReference>
<gene>
    <name evidence="3" type="ORF">SAMEA4412677_01286</name>
</gene>
<feature type="domain" description="PBP" evidence="2">
    <location>
        <begin position="32"/>
        <end position="259"/>
    </location>
</feature>
<evidence type="ECO:0000313" key="4">
    <source>
        <dbReference type="Proteomes" id="UP000215196"/>
    </source>
</evidence>
<evidence type="ECO:0000256" key="1">
    <source>
        <dbReference type="ARBA" id="ARBA00022729"/>
    </source>
</evidence>
<keyword evidence="4" id="KW-1185">Reference proteome</keyword>
<dbReference type="KEGG" id="ctak:4412677_01286"/>
<evidence type="ECO:0000313" key="3">
    <source>
        <dbReference type="EMBL" id="SNV43630.1"/>
    </source>
</evidence>
<dbReference type="PROSITE" id="PS51257">
    <property type="entry name" value="PROKAR_LIPOPROTEIN"/>
    <property type="match status" value="1"/>
</dbReference>
<sequence length="291" mass="32701">MKTKLLLFLLAIVLISCSKKEKQPKEKIGYNKGSVAIVTDDSFKSVTQAMADAYMINYPETSVSVKVQKEDMAFLDLLKNKSKLIVMSRSLSPQEIAEYERVIDLKFNPAKFAADAVVFVAPINSSRTSVDVKEIEQMLSSTEKQIIFDGTNSGNLNFVAQKFNKKPSDLQFSIISGNANVIRELNKYPSKVGAISLNTISRPYGTDAQNLRKMVKILPVTENGKMFEPTAENLRQLQYPFTRILYLLTNEGNFGIANGIIRFACTQLGQMVVEKEGLQPYNIFRREVQMN</sequence>
<proteinExistence type="predicted"/>
<dbReference type="PANTHER" id="PTHR30570">
    <property type="entry name" value="PERIPLASMIC PHOSPHATE BINDING COMPONENT OF PHOSPHATE ABC TRANSPORTER"/>
    <property type="match status" value="1"/>
</dbReference>
<keyword evidence="1" id="KW-0732">Signal</keyword>
<dbReference type="InterPro" id="IPR050811">
    <property type="entry name" value="Phosphate_ABC_transporter"/>
</dbReference>
<dbReference type="AlphaFoldDB" id="A0A239XBA4"/>